<dbReference type="RefSeq" id="WP_331849221.1">
    <property type="nucleotide sequence ID" value="NZ_JAZHPZ010000023.1"/>
</dbReference>
<dbReference type="InterPro" id="IPR012854">
    <property type="entry name" value="Cu_amine_oxidase-like_N"/>
</dbReference>
<comment type="caution">
    <text evidence="2">The sequence shown here is derived from an EMBL/GenBank/DDBJ whole genome shotgun (WGS) entry which is preliminary data.</text>
</comment>
<gene>
    <name evidence="2" type="ORF">V3851_25360</name>
</gene>
<dbReference type="EMBL" id="JAZHPZ010000023">
    <property type="protein sequence ID" value="MEF2969116.1"/>
    <property type="molecule type" value="Genomic_DNA"/>
</dbReference>
<reference evidence="2 3" key="1">
    <citation type="submission" date="2024-02" db="EMBL/GenBank/DDBJ databases">
        <title>A nitrogen-fixing paenibacillus bacterium.</title>
        <authorList>
            <person name="Zhang W.L."/>
            <person name="Chen S.F."/>
        </authorList>
    </citation>
    <scope>NUCLEOTIDE SEQUENCE [LARGE SCALE GENOMIC DNA]</scope>
    <source>
        <strain evidence="2 3">M1</strain>
    </source>
</reference>
<feature type="domain" description="Copper amine oxidase-like N-terminal" evidence="1">
    <location>
        <begin position="46"/>
        <end position="152"/>
    </location>
</feature>
<organism evidence="2 3">
    <name type="scientific">Paenibacillus haidiansis</name>
    <dbReference type="NCBI Taxonomy" id="1574488"/>
    <lineage>
        <taxon>Bacteria</taxon>
        <taxon>Bacillati</taxon>
        <taxon>Bacillota</taxon>
        <taxon>Bacilli</taxon>
        <taxon>Bacillales</taxon>
        <taxon>Paenibacillaceae</taxon>
        <taxon>Paenibacillus</taxon>
    </lineage>
</organism>
<evidence type="ECO:0000259" key="1">
    <source>
        <dbReference type="Pfam" id="PF07833"/>
    </source>
</evidence>
<name>A0ABU7VZK4_9BACL</name>
<accession>A0ABU7VZK4</accession>
<evidence type="ECO:0000313" key="2">
    <source>
        <dbReference type="EMBL" id="MEF2969116.1"/>
    </source>
</evidence>
<keyword evidence="3" id="KW-1185">Reference proteome</keyword>
<dbReference type="Proteomes" id="UP001306950">
    <property type="component" value="Unassembled WGS sequence"/>
</dbReference>
<dbReference type="SUPFAM" id="SSF55383">
    <property type="entry name" value="Copper amine oxidase, domain N"/>
    <property type="match status" value="1"/>
</dbReference>
<dbReference type="Gene3D" id="3.30.457.10">
    <property type="entry name" value="Copper amine oxidase-like, N-terminal domain"/>
    <property type="match status" value="1"/>
</dbReference>
<sequence length="389" mass="41198">MLSNFASGSVQKRVALALSAVLIGSTFTYGTSVSAAQSSLEANVVLEGKVQSFDQPAVVKNGAILVPLKAIFEKLGATVIWDQSTQTAVATKGSRTIKITVGSPTAYINGKVTKLSAKAESINGRVLVPLRFVSEALGASVSWNASTLTASIESPLEENTLIGATTISSSINTGSAVSNPTKGTRVGDITVRYGRHTYASANQKEYDAVMKKVDEALAGYNESQFGGKYNAQFLRYLEGERKTSFAKGTDDYLGLHLAEGAIAELVEDGVPRDLIIKASIVGEVGTKLIQGNSDPEAGGKSAYDTLYEASGDCDANAQVYSAVFDAMGFNTAIMASTGHANVMVQINGDWWDFVSGHFAKVDLKFAFGKGFHMLSQPTTGPIIRKLDYK</sequence>
<proteinExistence type="predicted"/>
<evidence type="ECO:0000313" key="3">
    <source>
        <dbReference type="Proteomes" id="UP001306950"/>
    </source>
</evidence>
<dbReference type="Pfam" id="PF07833">
    <property type="entry name" value="Cu_amine_oxidN1"/>
    <property type="match status" value="1"/>
</dbReference>
<dbReference type="InterPro" id="IPR036582">
    <property type="entry name" value="Mao_N_sf"/>
</dbReference>
<protein>
    <submittedName>
        <fullName evidence="2">Copper amine oxidase N-terminal domain-containing protein</fullName>
    </submittedName>
</protein>